<sequence length="37" mass="4250">MSWAGFKKNVNRATTQVMMKTGERGLRLLHAVYRAQV</sequence>
<gene>
    <name evidence="1" type="ORF">TGAMA5MH_00986</name>
</gene>
<reference evidence="1 2" key="1">
    <citation type="submission" date="2017-02" db="EMBL/GenBank/DDBJ databases">
        <title>Genomes of Trichoderma spp. with biocontrol activity.</title>
        <authorList>
            <person name="Gardiner D."/>
            <person name="Kazan K."/>
            <person name="Vos C."/>
            <person name="Harvey P."/>
        </authorList>
    </citation>
    <scope>NUCLEOTIDE SEQUENCE [LARGE SCALE GENOMIC DNA]</scope>
    <source>
        <strain evidence="1 2">A5MH</strain>
    </source>
</reference>
<proteinExistence type="predicted"/>
<organism evidence="1 2">
    <name type="scientific">Trichoderma gamsii</name>
    <dbReference type="NCBI Taxonomy" id="398673"/>
    <lineage>
        <taxon>Eukaryota</taxon>
        <taxon>Fungi</taxon>
        <taxon>Dikarya</taxon>
        <taxon>Ascomycota</taxon>
        <taxon>Pezizomycotina</taxon>
        <taxon>Sordariomycetes</taxon>
        <taxon>Hypocreomycetidae</taxon>
        <taxon>Hypocreales</taxon>
        <taxon>Hypocreaceae</taxon>
        <taxon>Trichoderma</taxon>
    </lineage>
</organism>
<name>A0A2K0TQY0_9HYPO</name>
<dbReference type="Proteomes" id="UP000236546">
    <property type="component" value="Unassembled WGS sequence"/>
</dbReference>
<accession>A0A2K0TQY0</accession>
<dbReference type="OrthoDB" id="446293at2759"/>
<evidence type="ECO:0000313" key="1">
    <source>
        <dbReference type="EMBL" id="PNP47934.1"/>
    </source>
</evidence>
<dbReference type="EMBL" id="MTYH01000012">
    <property type="protein sequence ID" value="PNP47934.1"/>
    <property type="molecule type" value="Genomic_DNA"/>
</dbReference>
<comment type="caution">
    <text evidence="1">The sequence shown here is derived from an EMBL/GenBank/DDBJ whole genome shotgun (WGS) entry which is preliminary data.</text>
</comment>
<protein>
    <submittedName>
        <fullName evidence="1">Uncharacterized protein</fullName>
    </submittedName>
</protein>
<evidence type="ECO:0000313" key="2">
    <source>
        <dbReference type="Proteomes" id="UP000236546"/>
    </source>
</evidence>
<dbReference type="AlphaFoldDB" id="A0A2K0TQY0"/>